<dbReference type="PANTHER" id="PTHR34001">
    <property type="entry name" value="BLL7405 PROTEIN"/>
    <property type="match status" value="1"/>
</dbReference>
<evidence type="ECO:0000256" key="5">
    <source>
        <dbReference type="ARBA" id="ARBA00038306"/>
    </source>
</evidence>
<dbReference type="Gene3D" id="2.40.160.20">
    <property type="match status" value="1"/>
</dbReference>
<sequence length="286" mass="30378">MDTYLGPLMKRIAIAAAVVSLLFAGAASAADLDAKAPPPVAPVFSWTGFYVGGNVGGAFTNDTAFGITDPNNTLGLTGGLVPINFSASPTSVIGGVHAGYNWQVGPTWLVGIEGDFSFTSLRYQGSLSPFVSALPPANSFSNSNLRIDNLATIRGRLGWTQNQWLLYVTGGGAWMHADASGDVGCPNTGVFACGFNSRNPFSSDLNKWGWVAGVGGEFKVTNNWIFGLEYLYYRFDGATFAARNVDITTGAATGRCCALYNFNDFEIHSVRARLSYQFGAPVVAKY</sequence>
<evidence type="ECO:0000256" key="4">
    <source>
        <dbReference type="ARBA" id="ARBA00023237"/>
    </source>
</evidence>
<dbReference type="InterPro" id="IPR027385">
    <property type="entry name" value="Beta-barrel_OMP"/>
</dbReference>
<keyword evidence="4" id="KW-0998">Cell outer membrane</keyword>
<evidence type="ECO:0000256" key="2">
    <source>
        <dbReference type="ARBA" id="ARBA00022729"/>
    </source>
</evidence>
<dbReference type="PANTHER" id="PTHR34001:SF3">
    <property type="entry name" value="BLL7405 PROTEIN"/>
    <property type="match status" value="1"/>
</dbReference>
<keyword evidence="9" id="KW-1185">Reference proteome</keyword>
<name>A0ABU8BKW7_9BRAD</name>
<comment type="caution">
    <text evidence="8">The sequence shown here is derived from an EMBL/GenBank/DDBJ whole genome shotgun (WGS) entry which is preliminary data.</text>
</comment>
<comment type="subcellular location">
    <subcellularLocation>
        <location evidence="1">Cell outer membrane</location>
    </subcellularLocation>
</comment>
<dbReference type="SUPFAM" id="SSF56925">
    <property type="entry name" value="OMPA-like"/>
    <property type="match status" value="1"/>
</dbReference>
<keyword evidence="2 6" id="KW-0732">Signal</keyword>
<evidence type="ECO:0000256" key="1">
    <source>
        <dbReference type="ARBA" id="ARBA00004442"/>
    </source>
</evidence>
<proteinExistence type="inferred from homology"/>
<accession>A0ABU8BKW7</accession>
<evidence type="ECO:0000313" key="8">
    <source>
        <dbReference type="EMBL" id="MEH2559210.1"/>
    </source>
</evidence>
<dbReference type="InterPro" id="IPR051692">
    <property type="entry name" value="OMP-like"/>
</dbReference>
<dbReference type="Proteomes" id="UP001364224">
    <property type="component" value="Unassembled WGS sequence"/>
</dbReference>
<feature type="chain" id="PRO_5046669685" evidence="6">
    <location>
        <begin position="30"/>
        <end position="286"/>
    </location>
</feature>
<gene>
    <name evidence="8" type="ORF">V1286_006739</name>
</gene>
<evidence type="ECO:0000256" key="6">
    <source>
        <dbReference type="SAM" id="SignalP"/>
    </source>
</evidence>
<evidence type="ECO:0000256" key="3">
    <source>
        <dbReference type="ARBA" id="ARBA00023136"/>
    </source>
</evidence>
<feature type="signal peptide" evidence="6">
    <location>
        <begin position="1"/>
        <end position="29"/>
    </location>
</feature>
<reference evidence="8 9" key="1">
    <citation type="submission" date="2024-02" db="EMBL/GenBank/DDBJ databases">
        <title>Adaptive strategies in a cosmopolitan and abundant soil bacterium.</title>
        <authorList>
            <person name="Carini P."/>
        </authorList>
    </citation>
    <scope>NUCLEOTIDE SEQUENCE [LARGE SCALE GENOMIC DNA]</scope>
    <source>
        <strain evidence="8 9">AZCC 1608</strain>
    </source>
</reference>
<evidence type="ECO:0000313" key="9">
    <source>
        <dbReference type="Proteomes" id="UP001364224"/>
    </source>
</evidence>
<dbReference type="InterPro" id="IPR011250">
    <property type="entry name" value="OMP/PagP_B-barrel"/>
</dbReference>
<evidence type="ECO:0000259" key="7">
    <source>
        <dbReference type="Pfam" id="PF13505"/>
    </source>
</evidence>
<keyword evidence="3" id="KW-0472">Membrane</keyword>
<protein>
    <submittedName>
        <fullName evidence="8">Outer membrane immunogenic protein</fullName>
    </submittedName>
</protein>
<dbReference type="EMBL" id="JAZHRV010000001">
    <property type="protein sequence ID" value="MEH2559210.1"/>
    <property type="molecule type" value="Genomic_DNA"/>
</dbReference>
<dbReference type="Pfam" id="PF13505">
    <property type="entry name" value="OMP_b-brl"/>
    <property type="match status" value="1"/>
</dbReference>
<dbReference type="RefSeq" id="WP_334487078.1">
    <property type="nucleotide sequence ID" value="NZ_JAZHRV010000001.1"/>
</dbReference>
<feature type="domain" description="Outer membrane protein beta-barrel" evidence="7">
    <location>
        <begin position="21"/>
        <end position="278"/>
    </location>
</feature>
<comment type="similarity">
    <text evidence="5">Belongs to the Omp25/RopB family.</text>
</comment>
<organism evidence="8 9">
    <name type="scientific">Bradyrhizobium algeriense</name>
    <dbReference type="NCBI Taxonomy" id="634784"/>
    <lineage>
        <taxon>Bacteria</taxon>
        <taxon>Pseudomonadati</taxon>
        <taxon>Pseudomonadota</taxon>
        <taxon>Alphaproteobacteria</taxon>
        <taxon>Hyphomicrobiales</taxon>
        <taxon>Nitrobacteraceae</taxon>
        <taxon>Bradyrhizobium</taxon>
    </lineage>
</organism>